<dbReference type="SUPFAM" id="SSF89009">
    <property type="entry name" value="GAT-like domain"/>
    <property type="match status" value="1"/>
</dbReference>
<dbReference type="EMBL" id="KZ819602">
    <property type="protein sequence ID" value="PWN36645.1"/>
    <property type="molecule type" value="Genomic_DNA"/>
</dbReference>
<dbReference type="SUPFAM" id="SSF48464">
    <property type="entry name" value="ENTH/VHS domain"/>
    <property type="match status" value="1"/>
</dbReference>
<dbReference type="PANTHER" id="PTHR47789:SF1">
    <property type="entry name" value="LAS SEVENTEEN-BINDING PROTEIN 5"/>
    <property type="match status" value="1"/>
</dbReference>
<feature type="compositionally biased region" description="Low complexity" evidence="1">
    <location>
        <begin position="416"/>
        <end position="439"/>
    </location>
</feature>
<dbReference type="GO" id="GO:0051666">
    <property type="term" value="P:actin cortical patch localization"/>
    <property type="evidence" value="ECO:0007669"/>
    <property type="project" value="TreeGrafter"/>
</dbReference>
<dbReference type="InterPro" id="IPR038425">
    <property type="entry name" value="GAT_sf"/>
</dbReference>
<dbReference type="FunCoup" id="A0A316VM52">
    <property type="interactions" value="14"/>
</dbReference>
<dbReference type="InParanoid" id="A0A316VM52"/>
<name>A0A316VM52_9BASI</name>
<dbReference type="Gene3D" id="1.20.58.160">
    <property type="match status" value="1"/>
</dbReference>
<dbReference type="InterPro" id="IPR044103">
    <property type="entry name" value="GAT_LSB5"/>
</dbReference>
<dbReference type="CDD" id="cd14232">
    <property type="entry name" value="GAT_LSB5"/>
    <property type="match status" value="1"/>
</dbReference>
<feature type="compositionally biased region" description="Basic and acidic residues" evidence="1">
    <location>
        <begin position="157"/>
        <end position="196"/>
    </location>
</feature>
<dbReference type="GO" id="GO:0043130">
    <property type="term" value="F:ubiquitin binding"/>
    <property type="evidence" value="ECO:0007669"/>
    <property type="project" value="InterPro"/>
</dbReference>
<protein>
    <recommendedName>
        <fullName evidence="2">VHS domain-containing protein</fullName>
    </recommendedName>
</protein>
<dbReference type="Proteomes" id="UP000245771">
    <property type="component" value="Unassembled WGS sequence"/>
</dbReference>
<feature type="compositionally biased region" description="Acidic residues" evidence="1">
    <location>
        <begin position="494"/>
        <end position="508"/>
    </location>
</feature>
<feature type="domain" description="VHS" evidence="2">
    <location>
        <begin position="25"/>
        <end position="143"/>
    </location>
</feature>
<feature type="region of interest" description="Disordered" evidence="1">
    <location>
        <begin position="157"/>
        <end position="207"/>
    </location>
</feature>
<dbReference type="OrthoDB" id="10068368at2759"/>
<dbReference type="Pfam" id="PF00790">
    <property type="entry name" value="VHS"/>
    <property type="match status" value="1"/>
</dbReference>
<dbReference type="SMART" id="SM00288">
    <property type="entry name" value="VHS"/>
    <property type="match status" value="1"/>
</dbReference>
<dbReference type="GeneID" id="37022410"/>
<organism evidence="3 4">
    <name type="scientific">Meira miltonrushii</name>
    <dbReference type="NCBI Taxonomy" id="1280837"/>
    <lineage>
        <taxon>Eukaryota</taxon>
        <taxon>Fungi</taxon>
        <taxon>Dikarya</taxon>
        <taxon>Basidiomycota</taxon>
        <taxon>Ustilaginomycotina</taxon>
        <taxon>Exobasidiomycetes</taxon>
        <taxon>Exobasidiales</taxon>
        <taxon>Brachybasidiaceae</taxon>
        <taxon>Meira</taxon>
    </lineage>
</organism>
<sequence length="536" mass="59212">MLKSVNDALNSSKPFTSVSVLIDRLSANSYGEDDLDGIPELVEAINIQYTGPSEASRQLRKKLKYGSIHGQKRAITMLGALCENAGPRFQSSFADERLVERIKVMSQDPLVDASVRKKLMRMLLVWKQLYSKEPTMRIPAGLYSACGGGRKSDAQMRSEAAEAYRKRKQLEDRDRQVRMDKKAAERMQKEEDARRAKESKKKGGARPTFNFEKEKPIILSTLATSQQSATSLVNALQHVNREKESITENQRVQLYLSRVKGERKKVVRYIQLVKDEEFLGGLISANDQILLSLELYDKLAKSTERDSDEEDGEPLANIRGSKSAAQRAQERAEQEEAEIAIVQQRLAAAHIEEGELDALQDKQRQRIERYNSYRGPSRGASMSSSSKGTGHINDLMDLNFDDDGEGRPPHAVMRPTSTAASSSAQGSSAHQQSSTLSDYSDYESESDEEAAAIASTGLEGRAGSSSLKPNAAAAYDDDDLYSNHQPSIGPESILDYDLEGADDDDDPFADPQEAQHTGGSVGFQRHQGPRQGFAAV</sequence>
<feature type="compositionally biased region" description="Low complexity" evidence="1">
    <location>
        <begin position="375"/>
        <end position="390"/>
    </location>
</feature>
<evidence type="ECO:0000313" key="4">
    <source>
        <dbReference type="Proteomes" id="UP000245771"/>
    </source>
</evidence>
<dbReference type="InterPro" id="IPR008942">
    <property type="entry name" value="ENTH_VHS"/>
</dbReference>
<dbReference type="InterPro" id="IPR002014">
    <property type="entry name" value="VHS_dom"/>
</dbReference>
<dbReference type="STRING" id="1280837.A0A316VM52"/>
<dbReference type="AlphaFoldDB" id="A0A316VM52"/>
<dbReference type="PROSITE" id="PS50179">
    <property type="entry name" value="VHS"/>
    <property type="match status" value="1"/>
</dbReference>
<dbReference type="InterPro" id="IPR045007">
    <property type="entry name" value="LSB5"/>
</dbReference>
<evidence type="ECO:0000313" key="3">
    <source>
        <dbReference type="EMBL" id="PWN36645.1"/>
    </source>
</evidence>
<accession>A0A316VM52</accession>
<dbReference type="Gene3D" id="1.25.40.90">
    <property type="match status" value="1"/>
</dbReference>
<dbReference type="GO" id="GO:0007015">
    <property type="term" value="P:actin filament organization"/>
    <property type="evidence" value="ECO:0007669"/>
    <property type="project" value="InterPro"/>
</dbReference>
<evidence type="ECO:0000259" key="2">
    <source>
        <dbReference type="PROSITE" id="PS50179"/>
    </source>
</evidence>
<feature type="compositionally biased region" description="Acidic residues" evidence="1">
    <location>
        <begin position="440"/>
        <end position="450"/>
    </location>
</feature>
<reference evidence="3 4" key="1">
    <citation type="journal article" date="2018" name="Mol. Biol. Evol.">
        <title>Broad Genomic Sampling Reveals a Smut Pathogenic Ancestry of the Fungal Clade Ustilaginomycotina.</title>
        <authorList>
            <person name="Kijpornyongpan T."/>
            <person name="Mondo S.J."/>
            <person name="Barry K."/>
            <person name="Sandor L."/>
            <person name="Lee J."/>
            <person name="Lipzen A."/>
            <person name="Pangilinan J."/>
            <person name="LaButti K."/>
            <person name="Hainaut M."/>
            <person name="Henrissat B."/>
            <person name="Grigoriev I.V."/>
            <person name="Spatafora J.W."/>
            <person name="Aime M.C."/>
        </authorList>
    </citation>
    <scope>NUCLEOTIDE SEQUENCE [LARGE SCALE GENOMIC DNA]</scope>
    <source>
        <strain evidence="3 4">MCA 3882</strain>
    </source>
</reference>
<dbReference type="GO" id="GO:0006897">
    <property type="term" value="P:endocytosis"/>
    <property type="evidence" value="ECO:0007669"/>
    <property type="project" value="InterPro"/>
</dbReference>
<dbReference type="GO" id="GO:0035091">
    <property type="term" value="F:phosphatidylinositol binding"/>
    <property type="evidence" value="ECO:0007669"/>
    <property type="project" value="InterPro"/>
</dbReference>
<dbReference type="GO" id="GO:0007034">
    <property type="term" value="P:vacuolar transport"/>
    <property type="evidence" value="ECO:0007669"/>
    <property type="project" value="UniProtKB-ARBA"/>
</dbReference>
<evidence type="ECO:0000256" key="1">
    <source>
        <dbReference type="SAM" id="MobiDB-lite"/>
    </source>
</evidence>
<feature type="region of interest" description="Disordered" evidence="1">
    <location>
        <begin position="369"/>
        <end position="536"/>
    </location>
</feature>
<dbReference type="RefSeq" id="XP_025356947.1">
    <property type="nucleotide sequence ID" value="XM_025500629.1"/>
</dbReference>
<dbReference type="GO" id="GO:0030479">
    <property type="term" value="C:actin cortical patch"/>
    <property type="evidence" value="ECO:0007669"/>
    <property type="project" value="TreeGrafter"/>
</dbReference>
<feature type="region of interest" description="Disordered" evidence="1">
    <location>
        <begin position="303"/>
        <end position="332"/>
    </location>
</feature>
<dbReference type="PANTHER" id="PTHR47789">
    <property type="entry name" value="LAS SEVENTEEN-BINDING PROTEIN 5"/>
    <property type="match status" value="1"/>
</dbReference>
<dbReference type="CDD" id="cd16980">
    <property type="entry name" value="VHS_Lsb5"/>
    <property type="match status" value="1"/>
</dbReference>
<gene>
    <name evidence="3" type="ORF">FA14DRAFT_175956</name>
</gene>
<proteinExistence type="predicted"/>
<keyword evidence="4" id="KW-1185">Reference proteome</keyword>